<evidence type="ECO:0000256" key="1">
    <source>
        <dbReference type="SAM" id="MobiDB-lite"/>
    </source>
</evidence>
<protein>
    <submittedName>
        <fullName evidence="2">Uncharacterized protein</fullName>
    </submittedName>
</protein>
<reference evidence="2" key="1">
    <citation type="submission" date="2014-09" db="EMBL/GenBank/DDBJ databases">
        <authorList>
            <person name="Magalhaes I.L.F."/>
            <person name="Oliveira U."/>
            <person name="Santos F.R."/>
            <person name="Vidigal T.H.D.A."/>
            <person name="Brescovit A.D."/>
            <person name="Santos A.J."/>
        </authorList>
    </citation>
    <scope>NUCLEOTIDE SEQUENCE</scope>
    <source>
        <tissue evidence="2">Shoot tissue taken approximately 20 cm above the soil surface</tissue>
    </source>
</reference>
<feature type="region of interest" description="Disordered" evidence="1">
    <location>
        <begin position="30"/>
        <end position="49"/>
    </location>
</feature>
<reference evidence="2" key="2">
    <citation type="journal article" date="2015" name="Data Brief">
        <title>Shoot transcriptome of the giant reed, Arundo donax.</title>
        <authorList>
            <person name="Barrero R.A."/>
            <person name="Guerrero F.D."/>
            <person name="Moolhuijzen P."/>
            <person name="Goolsby J.A."/>
            <person name="Tidwell J."/>
            <person name="Bellgard S.E."/>
            <person name="Bellgard M.I."/>
        </authorList>
    </citation>
    <scope>NUCLEOTIDE SEQUENCE</scope>
    <source>
        <tissue evidence="2">Shoot tissue taken approximately 20 cm above the soil surface</tissue>
    </source>
</reference>
<dbReference type="AlphaFoldDB" id="A0A0A8ZHP2"/>
<accession>A0A0A8ZHP2</accession>
<dbReference type="EMBL" id="GBRH01259564">
    <property type="protein sequence ID" value="JAD38331.1"/>
    <property type="molecule type" value="Transcribed_RNA"/>
</dbReference>
<name>A0A0A8ZHP2_ARUDO</name>
<evidence type="ECO:0000313" key="2">
    <source>
        <dbReference type="EMBL" id="JAD38331.1"/>
    </source>
</evidence>
<proteinExistence type="predicted"/>
<organism evidence="2">
    <name type="scientific">Arundo donax</name>
    <name type="common">Giant reed</name>
    <name type="synonym">Donax arundinaceus</name>
    <dbReference type="NCBI Taxonomy" id="35708"/>
    <lineage>
        <taxon>Eukaryota</taxon>
        <taxon>Viridiplantae</taxon>
        <taxon>Streptophyta</taxon>
        <taxon>Embryophyta</taxon>
        <taxon>Tracheophyta</taxon>
        <taxon>Spermatophyta</taxon>
        <taxon>Magnoliopsida</taxon>
        <taxon>Liliopsida</taxon>
        <taxon>Poales</taxon>
        <taxon>Poaceae</taxon>
        <taxon>PACMAD clade</taxon>
        <taxon>Arundinoideae</taxon>
        <taxon>Arundineae</taxon>
        <taxon>Arundo</taxon>
    </lineage>
</organism>
<sequence length="49" mass="5101">MGNKETTWQMGKKPQMDQHAGVAACVARVAGDGEGGHGVPGSPREGRPR</sequence>